<proteinExistence type="predicted"/>
<dbReference type="SUPFAM" id="SSF53448">
    <property type="entry name" value="Nucleotide-diphospho-sugar transferases"/>
    <property type="match status" value="1"/>
</dbReference>
<evidence type="ECO:0000259" key="4">
    <source>
        <dbReference type="Pfam" id="PF13632"/>
    </source>
</evidence>
<feature type="signal peptide" evidence="3">
    <location>
        <begin position="1"/>
        <end position="19"/>
    </location>
</feature>
<feature type="compositionally biased region" description="Polar residues" evidence="1">
    <location>
        <begin position="755"/>
        <end position="764"/>
    </location>
</feature>
<feature type="transmembrane region" description="Helical" evidence="2">
    <location>
        <begin position="540"/>
        <end position="559"/>
    </location>
</feature>
<evidence type="ECO:0000313" key="5">
    <source>
        <dbReference type="EMBL" id="CAD8596665.1"/>
    </source>
</evidence>
<dbReference type="Pfam" id="PF13632">
    <property type="entry name" value="Glyco_trans_2_3"/>
    <property type="match status" value="1"/>
</dbReference>
<protein>
    <recommendedName>
        <fullName evidence="4">Glycosyltransferase 2-like domain-containing protein</fullName>
    </recommendedName>
</protein>
<evidence type="ECO:0000256" key="3">
    <source>
        <dbReference type="SAM" id="SignalP"/>
    </source>
</evidence>
<dbReference type="AlphaFoldDB" id="A0A7S0PX07"/>
<dbReference type="InterPro" id="IPR001173">
    <property type="entry name" value="Glyco_trans_2-like"/>
</dbReference>
<feature type="region of interest" description="Disordered" evidence="1">
    <location>
        <begin position="654"/>
        <end position="830"/>
    </location>
</feature>
<reference evidence="5" key="1">
    <citation type="submission" date="2021-01" db="EMBL/GenBank/DDBJ databases">
        <authorList>
            <person name="Corre E."/>
            <person name="Pelletier E."/>
            <person name="Niang G."/>
            <person name="Scheremetjew M."/>
            <person name="Finn R."/>
            <person name="Kale V."/>
            <person name="Holt S."/>
            <person name="Cochrane G."/>
            <person name="Meng A."/>
            <person name="Brown T."/>
            <person name="Cohen L."/>
        </authorList>
    </citation>
    <scope>NUCLEOTIDE SEQUENCE</scope>
</reference>
<keyword evidence="3" id="KW-0732">Signal</keyword>
<sequence>MMFPFKLVFFNILSIFGSWRNIQKNSKYHSAFPPPVPAELPPVCVQMPVYKESFDETILPSLISIYRAIDYYTAMGGDAHMFVNDDGLQLIDEKEREERIRFYHENEIAYIARPSHDILKRHGLFKKASNMNFCLNFAIDVQKAEEEFGLSKQEAIQHVIDARPYPVLAGGPIGIGTVEYVLLVDSDTRVPEKCLYQTVGEFVITPTLGFIQHTMSVLRVGNNYWEEMLAHWTWTLYNLFIPMGTANGEPAPLVGHNATLNWRLVKEVSTFDEEVNYRKFWSESHVSEDFDLSLRLQSKGYIGRYAMYCGMGFQEGVSLTVFDEIIKLKKFAYGAGEMMFNKFRYWCWKGPFAPLIIDYLRTKEIPLAARVNMVAYFFTFFAMAWGVLFLPLSFFLSTITPYEQVMATAWENYIGVMLSFLVVGTAGTIVLKFLMGIYGSLWAAFIDEIWRAPLIAVFYAGVQWHMFTGFFRYMFDMKAEWGATVKELDDTDISFKTFYTEVKNTVKAYWFMYLFPVLGQMSFFIWFYMFGPEHIKYNGYVLAPFFSFIGAHFLMPILLNPNAMRCVFGWIPGVLCCWCRRREAADMKKKMNNKEYNTLDDSISIGKTGRDDLDQMELGATQNTISNTESADEDNGHRAMTPMETFLVKEKIKAGGGAADESSGDLISGYATPDEKEPPEMFVVEDQQNEDEPKQEEPSPAEVPSEDVVESTPPAAETDDASPSEQEVADELEEPSEQEVDNEQEEQVTTATTEPKSTSETVENPTPAEPKDEVVAAAAEIQEKDILPTSESPTSPVPAVEEIPKDAPLETEDEEKKELFSGDDDKKVTTSINDIAVVEPMSENADTQMNHS</sequence>
<dbReference type="PANTHER" id="PTHR35408">
    <property type="entry name" value="CHROMOSOME 15, WHOLE GENOME SHOTGUN SEQUENCE"/>
    <property type="match status" value="1"/>
</dbReference>
<keyword evidence="2" id="KW-0812">Transmembrane</keyword>
<gene>
    <name evidence="5" type="ORF">AGLA0713_LOCUS1493</name>
</gene>
<accession>A0A7S0PX07</accession>
<feature type="compositionally biased region" description="Acidic residues" evidence="1">
    <location>
        <begin position="717"/>
        <end position="746"/>
    </location>
</feature>
<dbReference type="InterPro" id="IPR029044">
    <property type="entry name" value="Nucleotide-diphossugar_trans"/>
</dbReference>
<feature type="domain" description="Glycosyltransferase 2-like" evidence="4">
    <location>
        <begin position="180"/>
        <end position="397"/>
    </location>
</feature>
<dbReference type="EMBL" id="HBEX01002252">
    <property type="protein sequence ID" value="CAD8596665.1"/>
    <property type="molecule type" value="Transcribed_RNA"/>
</dbReference>
<feature type="transmembrane region" description="Helical" evidence="2">
    <location>
        <begin position="508"/>
        <end position="528"/>
    </location>
</feature>
<evidence type="ECO:0000256" key="1">
    <source>
        <dbReference type="SAM" id="MobiDB-lite"/>
    </source>
</evidence>
<feature type="transmembrane region" description="Helical" evidence="2">
    <location>
        <begin position="416"/>
        <end position="442"/>
    </location>
</feature>
<feature type="transmembrane region" description="Helical" evidence="2">
    <location>
        <begin position="373"/>
        <end position="396"/>
    </location>
</feature>
<feature type="chain" id="PRO_5030875350" description="Glycosyltransferase 2-like domain-containing protein" evidence="3">
    <location>
        <begin position="20"/>
        <end position="852"/>
    </location>
</feature>
<organism evidence="5">
    <name type="scientific">Asterionellopsis glacialis</name>
    <dbReference type="NCBI Taxonomy" id="33640"/>
    <lineage>
        <taxon>Eukaryota</taxon>
        <taxon>Sar</taxon>
        <taxon>Stramenopiles</taxon>
        <taxon>Ochrophyta</taxon>
        <taxon>Bacillariophyta</taxon>
        <taxon>Fragilariophyceae</taxon>
        <taxon>Fragilariophycidae</taxon>
        <taxon>Fragilariales</taxon>
        <taxon>Fragilariaceae</taxon>
        <taxon>Asterionellopsis</taxon>
    </lineage>
</organism>
<dbReference type="PANTHER" id="PTHR35408:SF3">
    <property type="entry name" value="GLYCOSYLTRANSFERASE 2-LIKE DOMAIN-CONTAINING PROTEIN"/>
    <property type="match status" value="1"/>
</dbReference>
<dbReference type="Gene3D" id="3.90.550.10">
    <property type="entry name" value="Spore Coat Polysaccharide Biosynthesis Protein SpsA, Chain A"/>
    <property type="match status" value="1"/>
</dbReference>
<keyword evidence="2" id="KW-0472">Membrane</keyword>
<feature type="transmembrane region" description="Helical" evidence="2">
    <location>
        <begin position="454"/>
        <end position="475"/>
    </location>
</feature>
<name>A0A7S0PX07_9STRA</name>
<keyword evidence="2" id="KW-1133">Transmembrane helix</keyword>
<evidence type="ECO:0000256" key="2">
    <source>
        <dbReference type="SAM" id="Phobius"/>
    </source>
</evidence>
<feature type="compositionally biased region" description="Basic and acidic residues" evidence="1">
    <location>
        <begin position="802"/>
        <end position="828"/>
    </location>
</feature>